<evidence type="ECO:0000256" key="1">
    <source>
        <dbReference type="SAM" id="MobiDB-lite"/>
    </source>
</evidence>
<feature type="region of interest" description="Disordered" evidence="1">
    <location>
        <begin position="1"/>
        <end position="20"/>
    </location>
</feature>
<dbReference type="PANTHER" id="PTHR23149">
    <property type="entry name" value="G PATCH DOMAIN CONTAINING PROTEIN"/>
    <property type="match status" value="1"/>
</dbReference>
<feature type="compositionally biased region" description="Basic and acidic residues" evidence="1">
    <location>
        <begin position="780"/>
        <end position="817"/>
    </location>
</feature>
<feature type="compositionally biased region" description="Polar residues" evidence="1">
    <location>
        <begin position="737"/>
        <end position="756"/>
    </location>
</feature>
<name>A0A3S4EWT6_9PEZI</name>
<feature type="transmembrane region" description="Helical" evidence="2">
    <location>
        <begin position="543"/>
        <end position="561"/>
    </location>
</feature>
<feature type="transmembrane region" description="Helical" evidence="2">
    <location>
        <begin position="586"/>
        <end position="616"/>
    </location>
</feature>
<feature type="compositionally biased region" description="Basic residues" evidence="1">
    <location>
        <begin position="818"/>
        <end position="831"/>
    </location>
</feature>
<accession>A0A3S4EWT6</accession>
<dbReference type="PANTHER" id="PTHR23149:SF33">
    <property type="entry name" value="PROTEIN TMA23"/>
    <property type="match status" value="1"/>
</dbReference>
<proteinExistence type="predicted"/>
<reference evidence="3 4" key="1">
    <citation type="submission" date="2018-04" db="EMBL/GenBank/DDBJ databases">
        <authorList>
            <person name="Huttner S."/>
            <person name="Dainat J."/>
        </authorList>
    </citation>
    <scope>NUCLEOTIDE SEQUENCE [LARGE SCALE GENOMIC DNA]</scope>
</reference>
<feature type="compositionally biased region" description="Basic and acidic residues" evidence="1">
    <location>
        <begin position="757"/>
        <end position="772"/>
    </location>
</feature>
<feature type="compositionally biased region" description="Basic and acidic residues" evidence="1">
    <location>
        <begin position="30"/>
        <end position="39"/>
    </location>
</feature>
<feature type="region of interest" description="Disordered" evidence="1">
    <location>
        <begin position="27"/>
        <end position="67"/>
    </location>
</feature>
<dbReference type="Proteomes" id="UP000289323">
    <property type="component" value="Unassembled WGS sequence"/>
</dbReference>
<dbReference type="InterPro" id="IPR050656">
    <property type="entry name" value="PINX1"/>
</dbReference>
<feature type="region of interest" description="Disordered" evidence="1">
    <location>
        <begin position="735"/>
        <end position="847"/>
    </location>
</feature>
<sequence>MNRDATSSLHLRGGSLADSYGYNTSFTRRTLLDQPHDRAGSGSRRRPRTRQGNGDTYPSGGDHSAMPKVSLYGKPARALGVKDSPIRPAPDAPSPGRAWLSWGIARSCRWGRARRELGELTSSSWRPTRMAFDVHWPKDELGSGWFEKVYTRLYVRVRQFVTEYFGYGDVPVTGTADDAPEKGFIWLEARFSEQLMWFVEEVAMQDNNAVGGWDDLLVKRLLRECLVTGVIGKVLETSVFDDLLFGADKTQKDMLEAQDKCTLELEGYQRTQLRSHCVRTMLRDDALTPEFWPCVDQLAMQLMVLLLPLIRLMDKYFPASQAKPMRDIYQALHAIVAEAAYLSIGIRWSRNIFRFSLPYPGEPWDMDQEQVDNAVYNASEAARDKADKIDEELWKAKREPPRQPGAVAGSNIPIIGGRAGMMIAAVRNRLEAVMRRVMGQGHEEGVDDEEDAAHFRPSSRLAKVQIILWPMLQRFAAVGEIDPKTGAANGENVTTIFKSQVVYYCGWADESGGSQSEHYPTLADWVHESKRERMWKSLMRLRWIAYAAAVWLLLGFLSRYISVVDDILQIVRHGLVGLAKYVAREALLFVMEVLITVIAIAIGIAKIVMFLAYAFAMDAAALLKSQGWRGKGFSLHPTDNNIGLAKPLLLSRNTDGRGIGQKTHYTSDQWWLHAFDQKLKGLDTSKKGTVVQTVTQGKLDVIASTQPNGKYTGASGLYASFVRGGMLEGTIEAGTATGESTDATPVSSEDSDGSVSKTEKQSDTRGEREARRAARRLRKAEKAARKAAEAEAARRAAEKAAKKELKKATRANETKEQRRARRAERRARKEAKRREREGAAPHKSDQG</sequence>
<dbReference type="AlphaFoldDB" id="A0A3S4EWT6"/>
<keyword evidence="2" id="KW-0472">Membrane</keyword>
<dbReference type="EMBL" id="OUUZ01000001">
    <property type="protein sequence ID" value="SPQ18018.1"/>
    <property type="molecule type" value="Genomic_DNA"/>
</dbReference>
<gene>
    <name evidence="3" type="ORF">TT172_LOCUS437</name>
</gene>
<feature type="compositionally biased region" description="Basic and acidic residues" evidence="1">
    <location>
        <begin position="832"/>
        <end position="847"/>
    </location>
</feature>
<evidence type="ECO:0000256" key="2">
    <source>
        <dbReference type="SAM" id="Phobius"/>
    </source>
</evidence>
<evidence type="ECO:0000313" key="3">
    <source>
        <dbReference type="EMBL" id="SPQ18018.1"/>
    </source>
</evidence>
<keyword evidence="2" id="KW-0812">Transmembrane</keyword>
<organism evidence="3 4">
    <name type="scientific">Thermothielavioides terrestris</name>
    <dbReference type="NCBI Taxonomy" id="2587410"/>
    <lineage>
        <taxon>Eukaryota</taxon>
        <taxon>Fungi</taxon>
        <taxon>Dikarya</taxon>
        <taxon>Ascomycota</taxon>
        <taxon>Pezizomycotina</taxon>
        <taxon>Sordariomycetes</taxon>
        <taxon>Sordariomycetidae</taxon>
        <taxon>Sordariales</taxon>
        <taxon>Chaetomiaceae</taxon>
        <taxon>Thermothielavioides</taxon>
    </lineage>
</organism>
<evidence type="ECO:0000313" key="4">
    <source>
        <dbReference type="Proteomes" id="UP000289323"/>
    </source>
</evidence>
<protein>
    <submittedName>
        <fullName evidence="3">5b826019-698c-4b94-a546-a4a1ff131672</fullName>
    </submittedName>
</protein>
<keyword evidence="2" id="KW-1133">Transmembrane helix</keyword>